<evidence type="ECO:0000313" key="2">
    <source>
        <dbReference type="EMBL" id="QIS12803.1"/>
    </source>
</evidence>
<sequence>MAQPDPAYFRLPPGGATECGENDMQAFRLDELDADRHAKDVAYLEFLRERTMSAGLYGLDVLGTDPQGPHTEDEVYIVLSGRATITVGSETAEVVHGSVVYVPAGVTHRFHNISEDLRVVAVFTPPES</sequence>
<dbReference type="AlphaFoldDB" id="A0A6G9YIN1"/>
<dbReference type="SUPFAM" id="SSF51182">
    <property type="entry name" value="RmlC-like cupins"/>
    <property type="match status" value="1"/>
</dbReference>
<dbReference type="InterPro" id="IPR011051">
    <property type="entry name" value="RmlC_Cupin_sf"/>
</dbReference>
<dbReference type="Pfam" id="PF07883">
    <property type="entry name" value="Cupin_2"/>
    <property type="match status" value="1"/>
</dbReference>
<dbReference type="KEGG" id="nah:F5544_24740"/>
<gene>
    <name evidence="2" type="ORF">F5544_24740</name>
</gene>
<reference evidence="2 3" key="1">
    <citation type="journal article" date="2019" name="ACS Chem. Biol.">
        <title>Identification and Mobilization of a Cryptic Antibiotic Biosynthesis Gene Locus from a Human-Pathogenic Nocardia Isolate.</title>
        <authorList>
            <person name="Herisse M."/>
            <person name="Ishida K."/>
            <person name="Porter J.L."/>
            <person name="Howden B."/>
            <person name="Hertweck C."/>
            <person name="Stinear T.P."/>
            <person name="Pidot S.J."/>
        </authorList>
    </citation>
    <scope>NUCLEOTIDE SEQUENCE [LARGE SCALE GENOMIC DNA]</scope>
    <source>
        <strain evidence="2 3">AUSMDU00012717</strain>
    </source>
</reference>
<protein>
    <submittedName>
        <fullName evidence="2">Cupin domain-containing protein</fullName>
    </submittedName>
</protein>
<evidence type="ECO:0000259" key="1">
    <source>
        <dbReference type="Pfam" id="PF07883"/>
    </source>
</evidence>
<dbReference type="InterPro" id="IPR013096">
    <property type="entry name" value="Cupin_2"/>
</dbReference>
<dbReference type="EMBL" id="CP046172">
    <property type="protein sequence ID" value="QIS12803.1"/>
    <property type="molecule type" value="Genomic_DNA"/>
</dbReference>
<dbReference type="PANTHER" id="PTHR36114">
    <property type="entry name" value="16.7 KDA PROTEIN IN WHIE LOCUS"/>
    <property type="match status" value="1"/>
</dbReference>
<proteinExistence type="predicted"/>
<dbReference type="InterPro" id="IPR014710">
    <property type="entry name" value="RmlC-like_jellyroll"/>
</dbReference>
<dbReference type="PANTHER" id="PTHR36114:SF8">
    <property type="entry name" value="CUPIN TYPE-1 DOMAIN-CONTAINING PROTEIN"/>
    <property type="match status" value="1"/>
</dbReference>
<keyword evidence="3" id="KW-1185">Reference proteome</keyword>
<dbReference type="InterPro" id="IPR052044">
    <property type="entry name" value="PKS_Associated_Protein"/>
</dbReference>
<evidence type="ECO:0000313" key="3">
    <source>
        <dbReference type="Proteomes" id="UP000503540"/>
    </source>
</evidence>
<name>A0A6G9YIN1_9NOCA</name>
<dbReference type="Gene3D" id="2.60.120.10">
    <property type="entry name" value="Jelly Rolls"/>
    <property type="match status" value="1"/>
</dbReference>
<dbReference type="Proteomes" id="UP000503540">
    <property type="component" value="Chromosome"/>
</dbReference>
<feature type="domain" description="Cupin type-2" evidence="1">
    <location>
        <begin position="66"/>
        <end position="123"/>
    </location>
</feature>
<accession>A0A6G9YIN1</accession>
<organism evidence="2 3">
    <name type="scientific">Nocardia arthritidis</name>
    <dbReference type="NCBI Taxonomy" id="228602"/>
    <lineage>
        <taxon>Bacteria</taxon>
        <taxon>Bacillati</taxon>
        <taxon>Actinomycetota</taxon>
        <taxon>Actinomycetes</taxon>
        <taxon>Mycobacteriales</taxon>
        <taxon>Nocardiaceae</taxon>
        <taxon>Nocardia</taxon>
    </lineage>
</organism>